<dbReference type="InterPro" id="IPR051137">
    <property type="entry name" value="PP4R3-like"/>
</dbReference>
<sequence>MVLFLHEFCSLAKSLQMVQQLQFLWDLATESIFDIITDVLKYQDRKLVSIGTNILILFLNQDPNILRLRVIQQEGNALLSLLVKGLQKDTIIGIFFKKHLDQLIDVITSSCPSRNSSHGAQKSIVYGGRGEYNSASKVEILSHICELLRFCVHNHTYNIRCNFLESNAIEKVLCLTLVVAVVRRLDQQSREFKAVEVNNCNHSDKTNVHELSPSGPCPWQSQDFYLRGINF</sequence>
<dbReference type="Proteomes" id="UP000775213">
    <property type="component" value="Unassembled WGS sequence"/>
</dbReference>
<dbReference type="GO" id="GO:0030289">
    <property type="term" value="C:protein phosphatase 4 complex"/>
    <property type="evidence" value="ECO:0007669"/>
    <property type="project" value="TreeGrafter"/>
</dbReference>
<reference evidence="4 5" key="1">
    <citation type="journal article" date="2021" name="Hortic Res">
        <title>Chromosome-scale assembly of the Dendrobium chrysotoxum genome enhances the understanding of orchid evolution.</title>
        <authorList>
            <person name="Zhang Y."/>
            <person name="Zhang G.Q."/>
            <person name="Zhang D."/>
            <person name="Liu X.D."/>
            <person name="Xu X.Y."/>
            <person name="Sun W.H."/>
            <person name="Yu X."/>
            <person name="Zhu X."/>
            <person name="Wang Z.W."/>
            <person name="Zhao X."/>
            <person name="Zhong W.Y."/>
            <person name="Chen H."/>
            <person name="Yin W.L."/>
            <person name="Huang T."/>
            <person name="Niu S.C."/>
            <person name="Liu Z.J."/>
        </authorList>
    </citation>
    <scope>NUCLEOTIDE SEQUENCE [LARGE SCALE GENOMIC DNA]</scope>
    <source>
        <strain evidence="4">Lindl</strain>
    </source>
</reference>
<evidence type="ECO:0000256" key="1">
    <source>
        <dbReference type="ARBA" id="ARBA00004123"/>
    </source>
</evidence>
<name>A0AAV7HDL7_DENCH</name>
<dbReference type="GO" id="GO:0005654">
    <property type="term" value="C:nucleoplasm"/>
    <property type="evidence" value="ECO:0007669"/>
    <property type="project" value="TreeGrafter"/>
</dbReference>
<dbReference type="PANTHER" id="PTHR23318:SF0">
    <property type="entry name" value="SERINE_THREONINE-PROTEIN PHOSPHATASE 4 REGULATORY SUBUNIT 3"/>
    <property type="match status" value="1"/>
</dbReference>
<evidence type="ECO:0000313" key="4">
    <source>
        <dbReference type="EMBL" id="KAH0465545.1"/>
    </source>
</evidence>
<gene>
    <name evidence="4" type="ORF">IEQ34_005648</name>
</gene>
<keyword evidence="5" id="KW-1185">Reference proteome</keyword>
<dbReference type="InterPro" id="IPR006887">
    <property type="entry name" value="P4R3-like_central_dom"/>
</dbReference>
<dbReference type="AlphaFoldDB" id="A0AAV7HDL7"/>
<protein>
    <recommendedName>
        <fullName evidence="3">Serine/threonine-protein phosphatase 4 regulatory subunit 3-like central domain-containing protein</fullName>
    </recommendedName>
</protein>
<accession>A0AAV7HDL7</accession>
<evidence type="ECO:0000259" key="3">
    <source>
        <dbReference type="Pfam" id="PF04802"/>
    </source>
</evidence>
<keyword evidence="2" id="KW-0539">Nucleus</keyword>
<dbReference type="PANTHER" id="PTHR23318">
    <property type="entry name" value="ATP SYNTHASE GAMMA-RELATED"/>
    <property type="match status" value="1"/>
</dbReference>
<comment type="subcellular location">
    <subcellularLocation>
        <location evidence="1">Nucleus</location>
    </subcellularLocation>
</comment>
<dbReference type="GO" id="GO:0072542">
    <property type="term" value="F:protein phosphatase activator activity"/>
    <property type="evidence" value="ECO:0007669"/>
    <property type="project" value="TreeGrafter"/>
</dbReference>
<dbReference type="EMBL" id="JAGFBR010000006">
    <property type="protein sequence ID" value="KAH0465545.1"/>
    <property type="molecule type" value="Genomic_DNA"/>
</dbReference>
<evidence type="ECO:0000256" key="2">
    <source>
        <dbReference type="ARBA" id="ARBA00023242"/>
    </source>
</evidence>
<feature type="domain" description="Serine/threonine-protein phosphatase 4 regulatory subunit 3-like central" evidence="3">
    <location>
        <begin position="1"/>
        <end position="92"/>
    </location>
</feature>
<dbReference type="Pfam" id="PF04802">
    <property type="entry name" value="PP4R3"/>
    <property type="match status" value="1"/>
</dbReference>
<proteinExistence type="predicted"/>
<evidence type="ECO:0000313" key="5">
    <source>
        <dbReference type="Proteomes" id="UP000775213"/>
    </source>
</evidence>
<comment type="caution">
    <text evidence="4">The sequence shown here is derived from an EMBL/GenBank/DDBJ whole genome shotgun (WGS) entry which is preliminary data.</text>
</comment>
<organism evidence="4 5">
    <name type="scientific">Dendrobium chrysotoxum</name>
    <name type="common">Orchid</name>
    <dbReference type="NCBI Taxonomy" id="161865"/>
    <lineage>
        <taxon>Eukaryota</taxon>
        <taxon>Viridiplantae</taxon>
        <taxon>Streptophyta</taxon>
        <taxon>Embryophyta</taxon>
        <taxon>Tracheophyta</taxon>
        <taxon>Spermatophyta</taxon>
        <taxon>Magnoliopsida</taxon>
        <taxon>Liliopsida</taxon>
        <taxon>Asparagales</taxon>
        <taxon>Orchidaceae</taxon>
        <taxon>Epidendroideae</taxon>
        <taxon>Malaxideae</taxon>
        <taxon>Dendrobiinae</taxon>
        <taxon>Dendrobium</taxon>
    </lineage>
</organism>